<dbReference type="RefSeq" id="XP_007675419.1">
    <property type="nucleotide sequence ID" value="XM_007677229.1"/>
</dbReference>
<dbReference type="Proteomes" id="UP000011761">
    <property type="component" value="Unassembled WGS sequence"/>
</dbReference>
<name>M2NE65_BAUPA</name>
<organism evidence="2 3">
    <name type="scientific">Baudoinia panamericana (strain UAMH 10762)</name>
    <name type="common">Angels' share fungus</name>
    <name type="synonym">Baudoinia compniacensis (strain UAMH 10762)</name>
    <dbReference type="NCBI Taxonomy" id="717646"/>
    <lineage>
        <taxon>Eukaryota</taxon>
        <taxon>Fungi</taxon>
        <taxon>Dikarya</taxon>
        <taxon>Ascomycota</taxon>
        <taxon>Pezizomycotina</taxon>
        <taxon>Dothideomycetes</taxon>
        <taxon>Dothideomycetidae</taxon>
        <taxon>Mycosphaerellales</taxon>
        <taxon>Teratosphaeriaceae</taxon>
        <taxon>Baudoinia</taxon>
    </lineage>
</organism>
<dbReference type="KEGG" id="bcom:BAUCODRAFT_68256"/>
<evidence type="ECO:0000256" key="1">
    <source>
        <dbReference type="SAM" id="MobiDB-lite"/>
    </source>
</evidence>
<evidence type="ECO:0000313" key="2">
    <source>
        <dbReference type="EMBL" id="EMC97499.1"/>
    </source>
</evidence>
<feature type="region of interest" description="Disordered" evidence="1">
    <location>
        <begin position="86"/>
        <end position="119"/>
    </location>
</feature>
<gene>
    <name evidence="2" type="ORF">BAUCODRAFT_68256</name>
</gene>
<dbReference type="GeneID" id="19116423"/>
<dbReference type="OMA" id="EESTHEF"/>
<dbReference type="HOGENOM" id="CLU_020684_1_0_1"/>
<feature type="non-terminal residue" evidence="2">
    <location>
        <position position="1"/>
    </location>
</feature>
<proteinExistence type="predicted"/>
<dbReference type="EMBL" id="KB445554">
    <property type="protein sequence ID" value="EMC97499.1"/>
    <property type="molecule type" value="Genomic_DNA"/>
</dbReference>
<accession>M2NE65</accession>
<keyword evidence="3" id="KW-1185">Reference proteome</keyword>
<dbReference type="OrthoDB" id="3882058at2759"/>
<dbReference type="eggNOG" id="ENOG502SJFJ">
    <property type="taxonomic scope" value="Eukaryota"/>
</dbReference>
<reference evidence="2 3" key="1">
    <citation type="journal article" date="2012" name="PLoS Pathog.">
        <title>Diverse lifestyles and strategies of plant pathogenesis encoded in the genomes of eighteen Dothideomycetes fungi.</title>
        <authorList>
            <person name="Ohm R.A."/>
            <person name="Feau N."/>
            <person name="Henrissat B."/>
            <person name="Schoch C.L."/>
            <person name="Horwitz B.A."/>
            <person name="Barry K.W."/>
            <person name="Condon B.J."/>
            <person name="Copeland A.C."/>
            <person name="Dhillon B."/>
            <person name="Glaser F."/>
            <person name="Hesse C.N."/>
            <person name="Kosti I."/>
            <person name="LaButti K."/>
            <person name="Lindquist E.A."/>
            <person name="Lucas S."/>
            <person name="Salamov A.A."/>
            <person name="Bradshaw R.E."/>
            <person name="Ciuffetti L."/>
            <person name="Hamelin R.C."/>
            <person name="Kema G.H.J."/>
            <person name="Lawrence C."/>
            <person name="Scott J.A."/>
            <person name="Spatafora J.W."/>
            <person name="Turgeon B.G."/>
            <person name="de Wit P.J.G.M."/>
            <person name="Zhong S."/>
            <person name="Goodwin S.B."/>
            <person name="Grigoriev I.V."/>
        </authorList>
    </citation>
    <scope>NUCLEOTIDE SEQUENCE [LARGE SCALE GENOMIC DNA]</scope>
    <source>
        <strain evidence="2 3">UAMH 10762</strain>
    </source>
</reference>
<protein>
    <submittedName>
        <fullName evidence="2">Uncharacterized protein</fullName>
    </submittedName>
</protein>
<sequence>GTRSPKRRRSGEYSSDSFTARLSRHWPSISRRWKEHRASLSVTSISNWSAPPSRSSSVRLPSFRRSVIAPVEPVLLSTPPFTPIDNQPVENAVSRPRALSRPNKPADIQIPDQSDDFADGQELVSTPLLPPVTAELSAHAAEEVQSPLQSPSIAAPSVTGSILGTPVMTPVHTSMPTPPLSSKPSMVSFGRARSTSALLPFSEIPPMAISEETDEWAFKLGHANFHIKPDPYLPEHCSPSSCKELLKHWESARKQIMEFAARFREEYGSGSPTFKLMEQKWAELDDRWRAYYEKAAAEAGVNTDDINFRPLAESPPLVRVPSLNEPEHPPKFPGLDDVGIVGPMVAYANTYAKAQSRPSRKPAILKLFTDPASLLGGRSAFGIRR</sequence>
<evidence type="ECO:0000313" key="3">
    <source>
        <dbReference type="Proteomes" id="UP000011761"/>
    </source>
</evidence>
<dbReference type="AlphaFoldDB" id="M2NE65"/>